<evidence type="ECO:0000256" key="4">
    <source>
        <dbReference type="ARBA" id="ARBA00023163"/>
    </source>
</evidence>
<accession>A0A1I1PE15</accession>
<dbReference type="PANTHER" id="PTHR46796">
    <property type="entry name" value="HTH-TYPE TRANSCRIPTIONAL ACTIVATOR RHAS-RELATED"/>
    <property type="match status" value="1"/>
</dbReference>
<keyword evidence="7" id="KW-1185">Reference proteome</keyword>
<dbReference type="Pfam" id="PF02311">
    <property type="entry name" value="AraC_binding"/>
    <property type="match status" value="1"/>
</dbReference>
<dbReference type="PRINTS" id="PR00032">
    <property type="entry name" value="HTHARAC"/>
</dbReference>
<name>A0A1I1PE15_9GAMM</name>
<reference evidence="6 7" key="1">
    <citation type="submission" date="2016-10" db="EMBL/GenBank/DDBJ databases">
        <authorList>
            <person name="de Groot N.N."/>
        </authorList>
    </citation>
    <scope>NUCLEOTIDE SEQUENCE [LARGE SCALE GENOMIC DNA]</scope>
    <source>
        <strain evidence="6 7">DSM 6059</strain>
    </source>
</reference>
<dbReference type="AlphaFoldDB" id="A0A1I1PE15"/>
<dbReference type="PANTHER" id="PTHR46796:SF2">
    <property type="entry name" value="TRANSCRIPTIONAL REGULATORY PROTEIN"/>
    <property type="match status" value="1"/>
</dbReference>
<dbReference type="STRING" id="1123010.SAMN02745724_03407"/>
<evidence type="ECO:0000259" key="5">
    <source>
        <dbReference type="PROSITE" id="PS01124"/>
    </source>
</evidence>
<feature type="domain" description="HTH araC/xylS-type" evidence="5">
    <location>
        <begin position="169"/>
        <end position="266"/>
    </location>
</feature>
<gene>
    <name evidence="6" type="ORF">SAMN02745724_03407</name>
</gene>
<keyword evidence="4" id="KW-0804">Transcription</keyword>
<keyword evidence="3" id="KW-0010">Activator</keyword>
<dbReference type="Gene3D" id="1.10.10.60">
    <property type="entry name" value="Homeodomain-like"/>
    <property type="match status" value="2"/>
</dbReference>
<dbReference type="SUPFAM" id="SSF51215">
    <property type="entry name" value="Regulatory protein AraC"/>
    <property type="match status" value="1"/>
</dbReference>
<dbReference type="SUPFAM" id="SSF46689">
    <property type="entry name" value="Homeodomain-like"/>
    <property type="match status" value="2"/>
</dbReference>
<evidence type="ECO:0000256" key="3">
    <source>
        <dbReference type="ARBA" id="ARBA00023159"/>
    </source>
</evidence>
<protein>
    <submittedName>
        <fullName evidence="6">Transcriptional regulator, AraC family</fullName>
    </submittedName>
</protein>
<dbReference type="RefSeq" id="WP_091987010.1">
    <property type="nucleotide sequence ID" value="NZ_FOLO01000031.1"/>
</dbReference>
<evidence type="ECO:0000313" key="7">
    <source>
        <dbReference type="Proteomes" id="UP000198862"/>
    </source>
</evidence>
<dbReference type="InterPro" id="IPR050204">
    <property type="entry name" value="AraC_XylS_family_regulators"/>
</dbReference>
<dbReference type="InterPro" id="IPR018062">
    <property type="entry name" value="HTH_AraC-typ_CS"/>
</dbReference>
<evidence type="ECO:0000256" key="1">
    <source>
        <dbReference type="ARBA" id="ARBA00023015"/>
    </source>
</evidence>
<keyword evidence="1" id="KW-0805">Transcription regulation</keyword>
<dbReference type="InterPro" id="IPR037923">
    <property type="entry name" value="HTH-like"/>
</dbReference>
<dbReference type="InterPro" id="IPR020449">
    <property type="entry name" value="Tscrpt_reg_AraC-type_HTH"/>
</dbReference>
<dbReference type="GO" id="GO:0003700">
    <property type="term" value="F:DNA-binding transcription factor activity"/>
    <property type="evidence" value="ECO:0007669"/>
    <property type="project" value="InterPro"/>
</dbReference>
<keyword evidence="2" id="KW-0238">DNA-binding</keyword>
<dbReference type="SMART" id="SM00342">
    <property type="entry name" value="HTH_ARAC"/>
    <property type="match status" value="1"/>
</dbReference>
<dbReference type="InterPro" id="IPR009057">
    <property type="entry name" value="Homeodomain-like_sf"/>
</dbReference>
<dbReference type="InterPro" id="IPR018060">
    <property type="entry name" value="HTH_AraC"/>
</dbReference>
<dbReference type="Pfam" id="PF12833">
    <property type="entry name" value="HTH_18"/>
    <property type="match status" value="1"/>
</dbReference>
<dbReference type="PROSITE" id="PS00041">
    <property type="entry name" value="HTH_ARAC_FAMILY_1"/>
    <property type="match status" value="1"/>
</dbReference>
<evidence type="ECO:0000313" key="6">
    <source>
        <dbReference type="EMBL" id="SFD07936.1"/>
    </source>
</evidence>
<dbReference type="EMBL" id="FOLO01000031">
    <property type="protein sequence ID" value="SFD07936.1"/>
    <property type="molecule type" value="Genomic_DNA"/>
</dbReference>
<dbReference type="InterPro" id="IPR003313">
    <property type="entry name" value="AraC-bd"/>
</dbReference>
<proteinExistence type="predicted"/>
<dbReference type="PROSITE" id="PS01124">
    <property type="entry name" value="HTH_ARAC_FAMILY_2"/>
    <property type="match status" value="1"/>
</dbReference>
<dbReference type="OrthoDB" id="9809338at2"/>
<dbReference type="GO" id="GO:0043565">
    <property type="term" value="F:sequence-specific DNA binding"/>
    <property type="evidence" value="ECO:0007669"/>
    <property type="project" value="InterPro"/>
</dbReference>
<organism evidence="6 7">
    <name type="scientific">Pseudoalteromonas denitrificans DSM 6059</name>
    <dbReference type="NCBI Taxonomy" id="1123010"/>
    <lineage>
        <taxon>Bacteria</taxon>
        <taxon>Pseudomonadati</taxon>
        <taxon>Pseudomonadota</taxon>
        <taxon>Gammaproteobacteria</taxon>
        <taxon>Alteromonadales</taxon>
        <taxon>Pseudoalteromonadaceae</taxon>
        <taxon>Pseudoalteromonas</taxon>
    </lineage>
</organism>
<sequence length="268" mass="30748">MEKSKLWVNETFSGVELLSARYTKFEFTKHWHDELAIGVIEDGAEGLLYRGKNIIIPKRHIIAINPAEVHTGFSGTPNGWRYRMFYFNLNELSSQFANRGLPIDPIINQPIIYDELLFDVLLQLHISLELASFQLTKESLFTLALEQLFTQYGSAKKEVFDSICSKSSYLARDFIHDNFELNPSLTELEYVSNCSKFQLIKSFKTLFGVTPHQYLLLVKVNHAKKLLSKGVSCIETSLSCGFYDQSHFTRNFKRAFGTSPSNYRVCKS</sequence>
<evidence type="ECO:0000256" key="2">
    <source>
        <dbReference type="ARBA" id="ARBA00023125"/>
    </source>
</evidence>
<dbReference type="Proteomes" id="UP000198862">
    <property type="component" value="Unassembled WGS sequence"/>
</dbReference>